<evidence type="ECO:0000313" key="1">
    <source>
        <dbReference type="EMBL" id="GAA1096252.1"/>
    </source>
</evidence>
<reference evidence="2" key="1">
    <citation type="journal article" date="2019" name="Int. J. Syst. Evol. Microbiol.">
        <title>The Global Catalogue of Microorganisms (GCM) 10K type strain sequencing project: providing services to taxonomists for standard genome sequencing and annotation.</title>
        <authorList>
            <consortium name="The Broad Institute Genomics Platform"/>
            <consortium name="The Broad Institute Genome Sequencing Center for Infectious Disease"/>
            <person name="Wu L."/>
            <person name="Ma J."/>
        </authorList>
    </citation>
    <scope>NUCLEOTIDE SEQUENCE [LARGE SCALE GENOMIC DNA]</scope>
    <source>
        <strain evidence="2">JCM 13002</strain>
    </source>
</reference>
<dbReference type="RefSeq" id="WP_344625376.1">
    <property type="nucleotide sequence ID" value="NZ_BAAALD010000043.1"/>
</dbReference>
<proteinExistence type="predicted"/>
<gene>
    <name evidence="1" type="ORF">GCM10009663_44270</name>
</gene>
<evidence type="ECO:0000313" key="2">
    <source>
        <dbReference type="Proteomes" id="UP001499987"/>
    </source>
</evidence>
<dbReference type="Proteomes" id="UP001499987">
    <property type="component" value="Unassembled WGS sequence"/>
</dbReference>
<keyword evidence="2" id="KW-1185">Reference proteome</keyword>
<organism evidence="1 2">
    <name type="scientific">Kitasatospora arboriphila</name>
    <dbReference type="NCBI Taxonomy" id="258052"/>
    <lineage>
        <taxon>Bacteria</taxon>
        <taxon>Bacillati</taxon>
        <taxon>Actinomycetota</taxon>
        <taxon>Actinomycetes</taxon>
        <taxon>Kitasatosporales</taxon>
        <taxon>Streptomycetaceae</taxon>
        <taxon>Kitasatospora</taxon>
    </lineage>
</organism>
<sequence length="131" mass="14737">MNPPIIDSKPVLRHTDLLAAGLREAAATRITELRRALGPVPAGSADRHRWELLLDDGRRRLLAEHDDLVRLRDAAGRAWSEDRLADLVGLARRYRRDLRLGDDLVDAARRIAAFTDAHPDWGRGIRLPASR</sequence>
<dbReference type="EMBL" id="BAAALD010000043">
    <property type="protein sequence ID" value="GAA1096252.1"/>
    <property type="molecule type" value="Genomic_DNA"/>
</dbReference>
<protein>
    <submittedName>
        <fullName evidence="1">Uncharacterized protein</fullName>
    </submittedName>
</protein>
<accession>A0ABP4EA42</accession>
<comment type="caution">
    <text evidence="1">The sequence shown here is derived from an EMBL/GenBank/DDBJ whole genome shotgun (WGS) entry which is preliminary data.</text>
</comment>
<name>A0ABP4EA42_9ACTN</name>